<evidence type="ECO:0000313" key="1">
    <source>
        <dbReference type="EMBL" id="QDQ41890.1"/>
    </source>
</evidence>
<dbReference type="KEGG" id="mkc:kam1_642"/>
<dbReference type="AlphaFoldDB" id="A0A516TKW5"/>
<protein>
    <submittedName>
        <fullName evidence="1">Coenzyme PQQ synthesis protein D (PqqD)</fullName>
    </submittedName>
</protein>
<dbReference type="Proteomes" id="UP000315925">
    <property type="component" value="Chromosome"/>
</dbReference>
<accession>A0A516TKW5</accession>
<gene>
    <name evidence="1" type="ORF">kam1_642</name>
</gene>
<sequence length="115" mass="13434">MPLLRVLKTRLLMDVASSCKKVKIPEWISYEQIENELILLNTVDWNYYRLDVYGTVVWKKLIDYGGDVNALKKWVLEHFEGNPFQIQNDIDCLIKALIEKNLLVIDQGQQKDPLA</sequence>
<reference evidence="2" key="1">
    <citation type="submission" date="2019-03" db="EMBL/GenBank/DDBJ databases">
        <title>Complete genome of Methylacidiphilum kamchatkense Kam1.</title>
        <authorList>
            <person name="Kruse T."/>
            <person name="Murarilal Ratnadevi C."/>
            <person name="Erikstad H.-A."/>
            <person name="Birkeland N.-K."/>
        </authorList>
    </citation>
    <scope>NUCLEOTIDE SEQUENCE [LARGE SCALE GENOMIC DNA]</scope>
    <source>
        <strain evidence="2">kam1</strain>
    </source>
</reference>
<organism evidence="1 2">
    <name type="scientific">Methylacidiphilum kamchatkense Kam1</name>
    <dbReference type="NCBI Taxonomy" id="1202785"/>
    <lineage>
        <taxon>Bacteria</taxon>
        <taxon>Pseudomonadati</taxon>
        <taxon>Verrucomicrobiota</taxon>
        <taxon>Methylacidiphilae</taxon>
        <taxon>Methylacidiphilales</taxon>
        <taxon>Methylacidiphilaceae</taxon>
        <taxon>Methylacidiphilum (ex Ratnadevi et al. 2023)</taxon>
    </lineage>
</organism>
<dbReference type="Pfam" id="PF05402">
    <property type="entry name" value="PqqD"/>
    <property type="match status" value="1"/>
</dbReference>
<name>A0A516TKW5_9BACT</name>
<proteinExistence type="predicted"/>
<evidence type="ECO:0000313" key="2">
    <source>
        <dbReference type="Proteomes" id="UP000315925"/>
    </source>
</evidence>
<dbReference type="InterPro" id="IPR008792">
    <property type="entry name" value="PQQD"/>
</dbReference>
<dbReference type="EMBL" id="CP037899">
    <property type="protein sequence ID" value="QDQ41890.1"/>
    <property type="molecule type" value="Genomic_DNA"/>
</dbReference>